<dbReference type="GO" id="GO:0008453">
    <property type="term" value="F:alanine-glyoxylate transaminase activity"/>
    <property type="evidence" value="ECO:0007669"/>
    <property type="project" value="TreeGrafter"/>
</dbReference>
<dbReference type="EMBL" id="MWPH01000001">
    <property type="protein sequence ID" value="OVE85449.1"/>
    <property type="molecule type" value="Genomic_DNA"/>
</dbReference>
<organism evidence="8 9">
    <name type="scientific">Natronolimnobius baerhuensis</name>
    <dbReference type="NCBI Taxonomy" id="253108"/>
    <lineage>
        <taxon>Archaea</taxon>
        <taxon>Methanobacteriati</taxon>
        <taxon>Methanobacteriota</taxon>
        <taxon>Stenosarchaea group</taxon>
        <taxon>Halobacteria</taxon>
        <taxon>Halobacteriales</taxon>
        <taxon>Natrialbaceae</taxon>
        <taxon>Natronolimnobius</taxon>
    </lineage>
</organism>
<dbReference type="InterPro" id="IPR015424">
    <property type="entry name" value="PyrdxlP-dep_Trfase"/>
</dbReference>
<dbReference type="SUPFAM" id="SSF53383">
    <property type="entry name" value="PLP-dependent transferases"/>
    <property type="match status" value="1"/>
</dbReference>
<dbReference type="PANTHER" id="PTHR21152">
    <property type="entry name" value="AMINOTRANSFERASE CLASS V"/>
    <property type="match status" value="1"/>
</dbReference>
<proteinExistence type="inferred from homology"/>
<feature type="region of interest" description="Disordered" evidence="6">
    <location>
        <begin position="1"/>
        <end position="33"/>
    </location>
</feature>
<dbReference type="InterPro" id="IPR000192">
    <property type="entry name" value="Aminotrans_V_dom"/>
</dbReference>
<protein>
    <submittedName>
        <fullName evidence="8">Aminotransferase class V</fullName>
    </submittedName>
</protein>
<name>A0A202EB31_9EURY</name>
<evidence type="ECO:0000256" key="2">
    <source>
        <dbReference type="ARBA" id="ARBA00009236"/>
    </source>
</evidence>
<dbReference type="InterPro" id="IPR024169">
    <property type="entry name" value="SP_NH2Trfase/AEP_transaminase"/>
</dbReference>
<dbReference type="GO" id="GO:0019265">
    <property type="term" value="P:glycine biosynthetic process, by transamination of glyoxylate"/>
    <property type="evidence" value="ECO:0007669"/>
    <property type="project" value="TreeGrafter"/>
</dbReference>
<dbReference type="Gene3D" id="3.90.1150.10">
    <property type="entry name" value="Aspartate Aminotransferase, domain 1"/>
    <property type="match status" value="1"/>
</dbReference>
<evidence type="ECO:0000259" key="7">
    <source>
        <dbReference type="Pfam" id="PF00266"/>
    </source>
</evidence>
<feature type="domain" description="Aminotransferase class V" evidence="7">
    <location>
        <begin position="152"/>
        <end position="342"/>
    </location>
</feature>
<dbReference type="GO" id="GO:0004760">
    <property type="term" value="F:L-serine-pyruvate transaminase activity"/>
    <property type="evidence" value="ECO:0007669"/>
    <property type="project" value="TreeGrafter"/>
</dbReference>
<comment type="cofactor">
    <cofactor evidence="1">
        <name>pyridoxal 5'-phosphate</name>
        <dbReference type="ChEBI" id="CHEBI:597326"/>
    </cofactor>
</comment>
<dbReference type="AlphaFoldDB" id="A0A202EB31"/>
<reference evidence="8 9" key="1">
    <citation type="submission" date="2017-02" db="EMBL/GenBank/DDBJ databases">
        <title>Natronthermophilus aegyptiacus gen. nov.,sp. nov., an aerobic, extremely halophilic alkalithermophilic archaeon isolated from the athalassohaline Wadi An Natrun, Egypt.</title>
        <authorList>
            <person name="Zhao B."/>
        </authorList>
    </citation>
    <scope>NUCLEOTIDE SEQUENCE [LARGE SCALE GENOMIC DNA]</scope>
    <source>
        <strain evidence="8 9">CGMCC 1.3597</strain>
    </source>
</reference>
<dbReference type="PIRSF" id="PIRSF000524">
    <property type="entry name" value="SPT"/>
    <property type="match status" value="1"/>
</dbReference>
<dbReference type="Proteomes" id="UP000196084">
    <property type="component" value="Unassembled WGS sequence"/>
</dbReference>
<evidence type="ECO:0000256" key="6">
    <source>
        <dbReference type="SAM" id="MobiDB-lite"/>
    </source>
</evidence>
<evidence type="ECO:0000256" key="1">
    <source>
        <dbReference type="ARBA" id="ARBA00001933"/>
    </source>
</evidence>
<keyword evidence="3 8" id="KW-0032">Aminotransferase</keyword>
<evidence type="ECO:0000256" key="4">
    <source>
        <dbReference type="ARBA" id="ARBA00022679"/>
    </source>
</evidence>
<comment type="similarity">
    <text evidence="2">Belongs to the class-V pyridoxal-phosphate-dependent aminotransferase family.</text>
</comment>
<gene>
    <name evidence="8" type="ORF">B2G88_01060</name>
</gene>
<dbReference type="InterPro" id="IPR015422">
    <property type="entry name" value="PyrdxlP-dep_Trfase_small"/>
</dbReference>
<accession>A0A202EB31</accession>
<keyword evidence="4 8" id="KW-0808">Transferase</keyword>
<keyword evidence="9" id="KW-1185">Reference proteome</keyword>
<dbReference type="OrthoDB" id="35685at2157"/>
<evidence type="ECO:0000256" key="3">
    <source>
        <dbReference type="ARBA" id="ARBA00022576"/>
    </source>
</evidence>
<dbReference type="Pfam" id="PF00266">
    <property type="entry name" value="Aminotran_5"/>
    <property type="match status" value="1"/>
</dbReference>
<dbReference type="PANTHER" id="PTHR21152:SF24">
    <property type="entry name" value="ALANINE--GLYOXYLATE AMINOTRANSFERASE 1"/>
    <property type="match status" value="1"/>
</dbReference>
<evidence type="ECO:0000313" key="9">
    <source>
        <dbReference type="Proteomes" id="UP000196084"/>
    </source>
</evidence>
<sequence length="378" mass="40634">MTDDRLRMTPGPTAVPAAVRERMAEPTPNPDVEPEFFDIYRSLTDNLEQIYAAGASTDQPQGSSSDPDTDRDIVVLGGEGILGLEAAIASVLSPGDRVLCLSNGLYGDGFGEFVEDYGGEALMCESSWRETLDPDAVAAELERAADTGDPIDVATMVHCETPTGTLNDLEPILDVLEDHDVLSIVDAVSSLGGTPVPTDRIDICLGASQKCVSAPPGLTTCAISERAWDRIEATETNSLYTNLEPWRTAADDEWFPYTHLSANVTGLETATDLLLEEGLETIFERHEAAATRCRDRAAEIGLETYATESAASPTVTALEVDGRAVELQEVMRDEHDIVLATGLGDQAEDILRVGHMGHNARLERVDETMDALGAVLEE</sequence>
<evidence type="ECO:0000313" key="8">
    <source>
        <dbReference type="EMBL" id="OVE85449.1"/>
    </source>
</evidence>
<dbReference type="RefSeq" id="WP_087713740.1">
    <property type="nucleotide sequence ID" value="NZ_MWPH01000001.1"/>
</dbReference>
<keyword evidence="5" id="KW-0663">Pyridoxal phosphate</keyword>
<dbReference type="InterPro" id="IPR015421">
    <property type="entry name" value="PyrdxlP-dep_Trfase_major"/>
</dbReference>
<dbReference type="Gene3D" id="3.40.640.10">
    <property type="entry name" value="Type I PLP-dependent aspartate aminotransferase-like (Major domain)"/>
    <property type="match status" value="1"/>
</dbReference>
<evidence type="ECO:0000256" key="5">
    <source>
        <dbReference type="ARBA" id="ARBA00022898"/>
    </source>
</evidence>
<comment type="caution">
    <text evidence="8">The sequence shown here is derived from an EMBL/GenBank/DDBJ whole genome shotgun (WGS) entry which is preliminary data.</text>
</comment>